<dbReference type="Proteomes" id="UP000601223">
    <property type="component" value="Unassembled WGS sequence"/>
</dbReference>
<dbReference type="PANTHER" id="PTHR46082">
    <property type="entry name" value="ATP/GTP-BINDING PROTEIN-RELATED"/>
    <property type="match status" value="1"/>
</dbReference>
<proteinExistence type="predicted"/>
<accession>A0A8J3JR13</accession>
<organism evidence="3 4">
    <name type="scientific">Catellatospora bangladeshensis</name>
    <dbReference type="NCBI Taxonomy" id="310355"/>
    <lineage>
        <taxon>Bacteria</taxon>
        <taxon>Bacillati</taxon>
        <taxon>Actinomycetota</taxon>
        <taxon>Actinomycetes</taxon>
        <taxon>Micromonosporales</taxon>
        <taxon>Micromonosporaceae</taxon>
        <taxon>Catellatospora</taxon>
    </lineage>
</organism>
<dbReference type="RefSeq" id="WP_203747179.1">
    <property type="nucleotide sequence ID" value="NZ_BONF01000019.1"/>
</dbReference>
<feature type="compositionally biased region" description="Low complexity" evidence="1">
    <location>
        <begin position="338"/>
        <end position="349"/>
    </location>
</feature>
<feature type="domain" description="NB-ARC" evidence="2">
    <location>
        <begin position="146"/>
        <end position="301"/>
    </location>
</feature>
<dbReference type="SUPFAM" id="SSF52540">
    <property type="entry name" value="P-loop containing nucleoside triphosphate hydrolases"/>
    <property type="match status" value="1"/>
</dbReference>
<dbReference type="Gene3D" id="3.40.50.300">
    <property type="entry name" value="P-loop containing nucleotide triphosphate hydrolases"/>
    <property type="match status" value="1"/>
</dbReference>
<dbReference type="AlphaFoldDB" id="A0A8J3JR13"/>
<reference evidence="3 4" key="1">
    <citation type="submission" date="2021-01" db="EMBL/GenBank/DDBJ databases">
        <title>Whole genome shotgun sequence of Catellatospora bangladeshensis NBRC 107357.</title>
        <authorList>
            <person name="Komaki H."/>
            <person name="Tamura T."/>
        </authorList>
    </citation>
    <scope>NUCLEOTIDE SEQUENCE [LARGE SCALE GENOMIC DNA]</scope>
    <source>
        <strain evidence="3 4">NBRC 107357</strain>
    </source>
</reference>
<dbReference type="InterPro" id="IPR053137">
    <property type="entry name" value="NLR-like"/>
</dbReference>
<gene>
    <name evidence="3" type="ORF">Cba03nite_36130</name>
</gene>
<name>A0A8J3JR13_9ACTN</name>
<evidence type="ECO:0000313" key="3">
    <source>
        <dbReference type="EMBL" id="GIF82264.1"/>
    </source>
</evidence>
<dbReference type="Pfam" id="PF00931">
    <property type="entry name" value="NB-ARC"/>
    <property type="match status" value="1"/>
</dbReference>
<feature type="region of interest" description="Disordered" evidence="1">
    <location>
        <begin position="321"/>
        <end position="349"/>
    </location>
</feature>
<evidence type="ECO:0000256" key="1">
    <source>
        <dbReference type="SAM" id="MobiDB-lite"/>
    </source>
</evidence>
<evidence type="ECO:0000259" key="2">
    <source>
        <dbReference type="Pfam" id="PF00931"/>
    </source>
</evidence>
<dbReference type="PANTHER" id="PTHR46082:SF6">
    <property type="entry name" value="AAA+ ATPASE DOMAIN-CONTAINING PROTEIN-RELATED"/>
    <property type="match status" value="1"/>
</dbReference>
<comment type="caution">
    <text evidence="3">The sequence shown here is derived from an EMBL/GenBank/DDBJ whole genome shotgun (WGS) entry which is preliminary data.</text>
</comment>
<evidence type="ECO:0000313" key="4">
    <source>
        <dbReference type="Proteomes" id="UP000601223"/>
    </source>
</evidence>
<dbReference type="InterPro" id="IPR011990">
    <property type="entry name" value="TPR-like_helical_dom_sf"/>
</dbReference>
<dbReference type="InterPro" id="IPR002182">
    <property type="entry name" value="NB-ARC"/>
</dbReference>
<keyword evidence="4" id="KW-1185">Reference proteome</keyword>
<sequence length="902" mass="95671">MAQPPQGQDPADPRAEFVAALIRLRGRLPDVSDEVLARRASATALPSGRRVSVNARRIGEWLSGRSVPRDFEQVFALVRAVETAGGAAAGGAPGPSVEGWRRLWRAAHEHRAPARTPTATAPAAELVVGRPPSDAASLRPRPDLADAIDEALRDPAVGQVVLTGPGGSGKSQLAAAAFHRARGGGGLFAWIGASSRQSVLTGYARTWRALAAGLHDRPAGSPDGYGHDEETQADLLIAWLRTASQPWLLVLDDVDDPAELDGMWPLGDAGRCVVTTRRRDAVLLRPESRLIQVGMFTPAESAAYLRSRLAADQVAGGDGPGIVSAASGAELRRDPDGDPVGDPDAAPTGPDAELAGLAAALGHFPLALSQAAAYLIDTGTSLADYRRLLADRRERLADLFPASSPADGHARTVAGTWQLAAQRAAALAKPGTAQRLLELAALLAPAGVPEQVLLGEAACAWLGGTRREASAALRALHRLSLLTHADAAIAMHALVQRAVREAVPEPELPRLARAAADALEQAWIAGVDPAALYDSIETVRREAGEHLWHGGLHPVLRRIGEHLNRVGRATAALGAVQDLLREARARLGEEHRDVLVLRTQVAETQGDLGDAAGARAELRALLADARLLLGDDDADTLQIRLHLARQRLDLGDPPGAREELSVLSRDAARLLGDVHPLTLATRRYVALTFGLGGDPAAARDAFAQLAAESEARLGPDHLETLNLLDFVGRWIGESGDAEQAVVTYQRAVTGLAAAVGPLHHDTLMARHNLAYWRGLTGRHDLAVAEFTIAAEDAVRAIGPRHPTTLTVQANLAYWRGLAGDPERGMSELGALHAVIAEVMSPVHPRALRTRQQLAELRHRAGDPAGAYAELTVLLRDMREAVGDTHPRTREVAAQLDSWRGEA</sequence>
<protein>
    <recommendedName>
        <fullName evidence="2">NB-ARC domain-containing protein</fullName>
    </recommendedName>
</protein>
<dbReference type="EMBL" id="BONF01000019">
    <property type="protein sequence ID" value="GIF82264.1"/>
    <property type="molecule type" value="Genomic_DNA"/>
</dbReference>
<dbReference type="InterPro" id="IPR027417">
    <property type="entry name" value="P-loop_NTPase"/>
</dbReference>
<dbReference type="Gene3D" id="1.25.40.10">
    <property type="entry name" value="Tetratricopeptide repeat domain"/>
    <property type="match status" value="2"/>
</dbReference>
<dbReference type="SUPFAM" id="SSF48452">
    <property type="entry name" value="TPR-like"/>
    <property type="match status" value="2"/>
</dbReference>